<comment type="caution">
    <text evidence="1">The sequence shown here is derived from an EMBL/GenBank/DDBJ whole genome shotgun (WGS) entry which is preliminary data.</text>
</comment>
<evidence type="ECO:0000313" key="1">
    <source>
        <dbReference type="EMBL" id="KAL0634030.1"/>
    </source>
</evidence>
<proteinExistence type="predicted"/>
<evidence type="ECO:0000313" key="2">
    <source>
        <dbReference type="Proteomes" id="UP001447188"/>
    </source>
</evidence>
<reference evidence="1 2" key="1">
    <citation type="submission" date="2024-02" db="EMBL/GenBank/DDBJ databases">
        <title>Discinaceae phylogenomics.</title>
        <authorList>
            <person name="Dirks A.C."/>
            <person name="James T.Y."/>
        </authorList>
    </citation>
    <scope>NUCLEOTIDE SEQUENCE [LARGE SCALE GENOMIC DNA]</scope>
    <source>
        <strain evidence="1 2">ACD0624</strain>
    </source>
</reference>
<evidence type="ECO:0008006" key="3">
    <source>
        <dbReference type="Google" id="ProtNLM"/>
    </source>
</evidence>
<protein>
    <recommendedName>
        <fullName evidence="3">Biogenesis of lysosome-related organelles complex 1 subunit 1</fullName>
    </recommendedName>
</protein>
<organism evidence="1 2">
    <name type="scientific">Discina gigas</name>
    <dbReference type="NCBI Taxonomy" id="1032678"/>
    <lineage>
        <taxon>Eukaryota</taxon>
        <taxon>Fungi</taxon>
        <taxon>Dikarya</taxon>
        <taxon>Ascomycota</taxon>
        <taxon>Pezizomycotina</taxon>
        <taxon>Pezizomycetes</taxon>
        <taxon>Pezizales</taxon>
        <taxon>Discinaceae</taxon>
        <taxon>Discina</taxon>
    </lineage>
</organism>
<dbReference type="EMBL" id="JBBBZM010000106">
    <property type="protein sequence ID" value="KAL0634030.1"/>
    <property type="molecule type" value="Genomic_DNA"/>
</dbReference>
<keyword evidence="2" id="KW-1185">Reference proteome</keyword>
<accession>A0ABR3GE03</accession>
<sequence>MASNTFTQLVSSVTDYNRKIFTARKTLETIHTSFHEGMKPEVERLSQYTQNLQLAQALSVAASKSEVAKYHALVGIAKRQVEGSQRSLDEQQASYRICKNEQDDNIEKWGIEIVNINGRLSGMIDF</sequence>
<dbReference type="Proteomes" id="UP001447188">
    <property type="component" value="Unassembled WGS sequence"/>
</dbReference>
<name>A0ABR3GE03_9PEZI</name>
<gene>
    <name evidence="1" type="ORF">Q9L58_007048</name>
</gene>